<proteinExistence type="predicted"/>
<sequence>MFVLESHIQIGVYSFRSISQVTITKSVDELADTCTIEMPTHFIIKEKGKELYTEQAIKAGDEVTVTLGYEGVYRGVEFKGYVKRVKTGTPVVVECEDAMYLLRRKNITKAWEHTTLKEVLQEVVKDTPIRLANNIPDIKLEKWIIKNANGTQVLKKLQEEFRLTIFIDDDGKLYAGLQQLTNIGEVVVYDLNYNIISNDLEYRTKEERKIKVRYTYVDKKNKRQTIEVGDPEGEVRTFHTSVVSDEKKLKEMALAEIEKMKYDGFDGSITSFLIPFATRGMKARLIDKDLKNIDEDYFIKKVETSFGTSGARRKIEIGARL</sequence>
<dbReference type="RefSeq" id="WP_128501563.1">
    <property type="nucleotide sequence ID" value="NZ_CP035107.1"/>
</dbReference>
<dbReference type="OrthoDB" id="1065075at2"/>
<evidence type="ECO:0000313" key="1">
    <source>
        <dbReference type="EMBL" id="QAR31116.1"/>
    </source>
</evidence>
<accession>A0A410JSL1</accession>
<dbReference type="AlphaFoldDB" id="A0A410JSL1"/>
<dbReference type="SUPFAM" id="SSF69279">
    <property type="entry name" value="Phage tail proteins"/>
    <property type="match status" value="1"/>
</dbReference>
<evidence type="ECO:0000313" key="2">
    <source>
        <dbReference type="Proteomes" id="UP000287701"/>
    </source>
</evidence>
<name>A0A410JSL1_ORNRH</name>
<protein>
    <submittedName>
        <fullName evidence="1">Late control protein</fullName>
    </submittedName>
</protein>
<dbReference type="Proteomes" id="UP000287701">
    <property type="component" value="Chromosome"/>
</dbReference>
<gene>
    <name evidence="1" type="ORF">EQP59_07120</name>
</gene>
<organism evidence="1 2">
    <name type="scientific">Ornithobacterium rhinotracheale</name>
    <dbReference type="NCBI Taxonomy" id="28251"/>
    <lineage>
        <taxon>Bacteria</taxon>
        <taxon>Pseudomonadati</taxon>
        <taxon>Bacteroidota</taxon>
        <taxon>Flavobacteriia</taxon>
        <taxon>Flavobacteriales</taxon>
        <taxon>Weeksellaceae</taxon>
        <taxon>Ornithobacterium</taxon>
    </lineage>
</organism>
<reference evidence="1 2" key="1">
    <citation type="submission" date="2019-01" db="EMBL/GenBank/DDBJ databases">
        <title>Whole Genome of Ornithobacterium rhinotracheale FARPER-174b.</title>
        <authorList>
            <person name="Tataje-Lavanda L.A."/>
            <person name="Montalvan A."/>
            <person name="Montesinos R."/>
            <person name="Zimic M."/>
            <person name="Fernandez-Sanchez M."/>
            <person name="Fernandez-Diaz M."/>
        </authorList>
    </citation>
    <scope>NUCLEOTIDE SEQUENCE [LARGE SCALE GENOMIC DNA]</scope>
    <source>
        <strain evidence="1 2">FARPER-174b</strain>
    </source>
</reference>
<dbReference type="EMBL" id="CP035107">
    <property type="protein sequence ID" value="QAR31116.1"/>
    <property type="molecule type" value="Genomic_DNA"/>
</dbReference>